<dbReference type="Gene3D" id="1.10.287.70">
    <property type="match status" value="1"/>
</dbReference>
<evidence type="ECO:0000313" key="10">
    <source>
        <dbReference type="EMBL" id="CAL4774660.1"/>
    </source>
</evidence>
<keyword evidence="4 7" id="KW-1133">Transmembrane helix</keyword>
<keyword evidence="2 7" id="KW-0812">Transmembrane</keyword>
<dbReference type="InterPro" id="IPR002048">
    <property type="entry name" value="EF_hand_dom"/>
</dbReference>
<name>A0A9P1FT27_9DINO</name>
<dbReference type="CDD" id="cd00051">
    <property type="entry name" value="EFh"/>
    <property type="match status" value="1"/>
</dbReference>
<dbReference type="PROSITE" id="PS00018">
    <property type="entry name" value="EF_HAND_1"/>
    <property type="match status" value="2"/>
</dbReference>
<dbReference type="EMBL" id="CAMXCT010001158">
    <property type="protein sequence ID" value="CAI3987348.1"/>
    <property type="molecule type" value="Genomic_DNA"/>
</dbReference>
<dbReference type="GO" id="GO:0005216">
    <property type="term" value="F:monoatomic ion channel activity"/>
    <property type="evidence" value="ECO:0007669"/>
    <property type="project" value="InterPro"/>
</dbReference>
<dbReference type="PANTHER" id="PTHR46726">
    <property type="entry name" value="TWO PORE CHANNEL 3"/>
    <property type="match status" value="1"/>
</dbReference>
<dbReference type="InterPro" id="IPR018247">
    <property type="entry name" value="EF_Hand_1_Ca_BS"/>
</dbReference>
<protein>
    <submittedName>
        <fullName evidence="10">Cation channel sperm-associated protein 1</fullName>
    </submittedName>
</protein>
<evidence type="ECO:0000259" key="8">
    <source>
        <dbReference type="PROSITE" id="PS50222"/>
    </source>
</evidence>
<keyword evidence="11" id="KW-1185">Reference proteome</keyword>
<evidence type="ECO:0000256" key="3">
    <source>
        <dbReference type="ARBA" id="ARBA00022837"/>
    </source>
</evidence>
<dbReference type="OrthoDB" id="431647at2759"/>
<dbReference type="InterPro" id="IPR005821">
    <property type="entry name" value="Ion_trans_dom"/>
</dbReference>
<evidence type="ECO:0000256" key="2">
    <source>
        <dbReference type="ARBA" id="ARBA00022692"/>
    </source>
</evidence>
<dbReference type="SUPFAM" id="SSF81324">
    <property type="entry name" value="Voltage-gated potassium channels"/>
    <property type="match status" value="1"/>
</dbReference>
<reference evidence="9" key="1">
    <citation type="submission" date="2022-10" db="EMBL/GenBank/DDBJ databases">
        <authorList>
            <person name="Chen Y."/>
            <person name="Dougan E. K."/>
            <person name="Chan C."/>
            <person name="Rhodes N."/>
            <person name="Thang M."/>
        </authorList>
    </citation>
    <scope>NUCLEOTIDE SEQUENCE</scope>
</reference>
<dbReference type="SMART" id="SM00054">
    <property type="entry name" value="EFh"/>
    <property type="match status" value="2"/>
</dbReference>
<dbReference type="Pfam" id="PF00520">
    <property type="entry name" value="Ion_trans"/>
    <property type="match status" value="1"/>
</dbReference>
<gene>
    <name evidence="9" type="ORF">C1SCF055_LOCUS14630</name>
</gene>
<feature type="domain" description="EF-hand" evidence="8">
    <location>
        <begin position="115"/>
        <end position="150"/>
    </location>
</feature>
<evidence type="ECO:0000256" key="7">
    <source>
        <dbReference type="SAM" id="Phobius"/>
    </source>
</evidence>
<dbReference type="AlphaFoldDB" id="A0A9P1FT27"/>
<dbReference type="PANTHER" id="PTHR46726:SF1">
    <property type="entry name" value="TWO-PORE CALCIUM CHANNEL 3"/>
    <property type="match status" value="1"/>
</dbReference>
<dbReference type="Proteomes" id="UP001152797">
    <property type="component" value="Unassembled WGS sequence"/>
</dbReference>
<evidence type="ECO:0000256" key="5">
    <source>
        <dbReference type="ARBA" id="ARBA00023136"/>
    </source>
</evidence>
<dbReference type="GO" id="GO:0016020">
    <property type="term" value="C:membrane"/>
    <property type="evidence" value="ECO:0007669"/>
    <property type="project" value="UniProtKB-SubCell"/>
</dbReference>
<dbReference type="EMBL" id="CAMXCT020001158">
    <property type="protein sequence ID" value="CAL1140723.1"/>
    <property type="molecule type" value="Genomic_DNA"/>
</dbReference>
<dbReference type="PROSITE" id="PS50222">
    <property type="entry name" value="EF_HAND_2"/>
    <property type="match status" value="2"/>
</dbReference>
<evidence type="ECO:0000256" key="6">
    <source>
        <dbReference type="SAM" id="MobiDB-lite"/>
    </source>
</evidence>
<evidence type="ECO:0000313" key="11">
    <source>
        <dbReference type="Proteomes" id="UP001152797"/>
    </source>
</evidence>
<accession>A0A9P1FT27</accession>
<dbReference type="EMBL" id="CAMXCT030001158">
    <property type="protein sequence ID" value="CAL4774660.1"/>
    <property type="molecule type" value="Genomic_DNA"/>
</dbReference>
<keyword evidence="5 7" id="KW-0472">Membrane</keyword>
<proteinExistence type="predicted"/>
<dbReference type="GO" id="GO:0005509">
    <property type="term" value="F:calcium ion binding"/>
    <property type="evidence" value="ECO:0007669"/>
    <property type="project" value="InterPro"/>
</dbReference>
<dbReference type="Pfam" id="PF13499">
    <property type="entry name" value="EF-hand_7"/>
    <property type="match status" value="1"/>
</dbReference>
<comment type="subcellular location">
    <subcellularLocation>
        <location evidence="1">Membrane</location>
        <topology evidence="1">Multi-pass membrane protein</topology>
    </subcellularLocation>
</comment>
<dbReference type="SUPFAM" id="SSF47473">
    <property type="entry name" value="EF-hand"/>
    <property type="match status" value="1"/>
</dbReference>
<keyword evidence="3" id="KW-0106">Calcium</keyword>
<feature type="transmembrane region" description="Helical" evidence="7">
    <location>
        <begin position="65"/>
        <end position="90"/>
    </location>
</feature>
<reference evidence="10 11" key="2">
    <citation type="submission" date="2024-05" db="EMBL/GenBank/DDBJ databases">
        <authorList>
            <person name="Chen Y."/>
            <person name="Shah S."/>
            <person name="Dougan E. K."/>
            <person name="Thang M."/>
            <person name="Chan C."/>
        </authorList>
    </citation>
    <scope>NUCLEOTIDE SEQUENCE [LARGE SCALE GENOMIC DNA]</scope>
</reference>
<organism evidence="9">
    <name type="scientific">Cladocopium goreaui</name>
    <dbReference type="NCBI Taxonomy" id="2562237"/>
    <lineage>
        <taxon>Eukaryota</taxon>
        <taxon>Sar</taxon>
        <taxon>Alveolata</taxon>
        <taxon>Dinophyceae</taxon>
        <taxon>Suessiales</taxon>
        <taxon>Symbiodiniaceae</taxon>
        <taxon>Cladocopium</taxon>
    </lineage>
</organism>
<evidence type="ECO:0000313" key="9">
    <source>
        <dbReference type="EMBL" id="CAI3987348.1"/>
    </source>
</evidence>
<feature type="domain" description="EF-hand" evidence="8">
    <location>
        <begin position="160"/>
        <end position="195"/>
    </location>
</feature>
<sequence length="459" mass="52387">MLYTRLVRGLRVFYLFEHYTKSELDLEGEDAEYFGSIVSSMFSLFQVTTMDSWPDIAAPLLQHSLWWRMFFVVFIAFSAWTMISLVTAVVSDNVIQATQDRKEKQKEAQERRRKEFVDFLKICFVNADADGNQVLDKEEFGTLIKDEQVVAKMEDLGVTLPLQELEKAFEMLDVDEDGELSIDEFTAGLSQLQESLNTKHVVSLDYALQRISAQLTKRLDSLEQTVAHRNEAIVTSVDKLSANLADFTQVLNSFAKDYQSDCRLFQTARICTLHIMIWLPLPRKPVHFELVQHEGERKCLTERTCETLGLTFCETMQPGGKEGENKCSGRILIDVAASLMRESEMWMRWQLQILAVRPVHQRFTSSKVAVNAIRVSQQCQDEVTQSVAKSPEPVPSNAGSVLSASQAPDFQPELRKEQASREALALKALHRTDFFLCSNCSPRTVMRICCFYKPKHIPE</sequence>
<dbReference type="Gene3D" id="1.10.238.10">
    <property type="entry name" value="EF-hand"/>
    <property type="match status" value="1"/>
</dbReference>
<feature type="region of interest" description="Disordered" evidence="6">
    <location>
        <begin position="386"/>
        <end position="414"/>
    </location>
</feature>
<feature type="compositionally biased region" description="Polar residues" evidence="6">
    <location>
        <begin position="397"/>
        <end position="408"/>
    </location>
</feature>
<dbReference type="InterPro" id="IPR011992">
    <property type="entry name" value="EF-hand-dom_pair"/>
</dbReference>
<evidence type="ECO:0000256" key="1">
    <source>
        <dbReference type="ARBA" id="ARBA00004141"/>
    </source>
</evidence>
<evidence type="ECO:0000256" key="4">
    <source>
        <dbReference type="ARBA" id="ARBA00022989"/>
    </source>
</evidence>
<comment type="caution">
    <text evidence="9">The sequence shown here is derived from an EMBL/GenBank/DDBJ whole genome shotgun (WGS) entry which is preliminary data.</text>
</comment>